<name>A0A9Q0R8R5_ANAIG</name>
<feature type="domain" description="Protein kinase" evidence="8">
    <location>
        <begin position="12"/>
        <end position="296"/>
    </location>
</feature>
<evidence type="ECO:0000256" key="3">
    <source>
        <dbReference type="ARBA" id="ARBA00022679"/>
    </source>
</evidence>
<dbReference type="InterPro" id="IPR011009">
    <property type="entry name" value="Kinase-like_dom_sf"/>
</dbReference>
<dbReference type="SMART" id="SM00220">
    <property type="entry name" value="S_TKc"/>
    <property type="match status" value="1"/>
</dbReference>
<protein>
    <submittedName>
        <fullName evidence="9">Glycogen synthase kinase-3 alpha</fullName>
    </submittedName>
</protein>
<feature type="compositionally biased region" description="Basic and acidic residues" evidence="7">
    <location>
        <begin position="352"/>
        <end position="367"/>
    </location>
</feature>
<keyword evidence="2" id="KW-0723">Serine/threonine-protein kinase</keyword>
<dbReference type="InterPro" id="IPR008271">
    <property type="entry name" value="Ser/Thr_kinase_AS"/>
</dbReference>
<evidence type="ECO:0000256" key="2">
    <source>
        <dbReference type="ARBA" id="ARBA00022527"/>
    </source>
</evidence>
<dbReference type="GO" id="GO:0005737">
    <property type="term" value="C:cytoplasm"/>
    <property type="evidence" value="ECO:0007669"/>
    <property type="project" value="TreeGrafter"/>
</dbReference>
<dbReference type="OMA" id="KMNDSVC"/>
<dbReference type="InterPro" id="IPR000719">
    <property type="entry name" value="Prot_kinase_dom"/>
</dbReference>
<evidence type="ECO:0000259" key="8">
    <source>
        <dbReference type="PROSITE" id="PS50011"/>
    </source>
</evidence>
<keyword evidence="4" id="KW-0547">Nucleotide-binding</keyword>
<evidence type="ECO:0000313" key="10">
    <source>
        <dbReference type="Proteomes" id="UP001149090"/>
    </source>
</evidence>
<keyword evidence="6" id="KW-0067">ATP-binding</keyword>
<dbReference type="Pfam" id="PF00069">
    <property type="entry name" value="Pkinase"/>
    <property type="match status" value="1"/>
</dbReference>
<dbReference type="PROSITE" id="PS00108">
    <property type="entry name" value="PROTEIN_KINASE_ST"/>
    <property type="match status" value="1"/>
</dbReference>
<sequence>MTFPNRSTQKVYRALSAAGKGTFGTVYKAMIINTQEIVAIKKVLQDPKYKNRELSITKILDHINVVRLKDSFYTTESEKVYLHLVLDYIPETVSHFSKTFKKNQKAIPLLWIKVFMFQLLRAINYLHQIGVCHRDIKPQNLLIDPSTGILKICDFGSAKILIQGEPNIAYICSRHYRAPELILGESNYTTDIDLWSCGCIFAELFIGKPIFPGENRSTQFLEIIRVLGTPTDLEFKQMNSSSTTSITQFPHFEPKNLSSIFPDSTPPEAIDLISNLLKYSPSDRIRPLEACTHPFFSELRNKNLVLPSGMPLPPLFDFSEQELSGIPQNVVDLLVPQKSIPSNNFFFLSRKNEEQSKNSTNNEKDIRANSFQSSERSPPQQQTNPVIQTNNISIRISNQEKSKKKKKRRFFSFFRRKKSSNVN</sequence>
<comment type="similarity">
    <text evidence="1">Belongs to the protein kinase superfamily. CMGC Ser/Thr protein kinase family. GSK-3 subfamily.</text>
</comment>
<dbReference type="FunFam" id="1.10.510.10:FF:000082">
    <property type="entry name" value="Shaggy-related protein kinase kappa"/>
    <property type="match status" value="1"/>
</dbReference>
<evidence type="ECO:0000256" key="5">
    <source>
        <dbReference type="ARBA" id="ARBA00022777"/>
    </source>
</evidence>
<keyword evidence="5 9" id="KW-0418">Kinase</keyword>
<dbReference type="GO" id="GO:0005634">
    <property type="term" value="C:nucleus"/>
    <property type="evidence" value="ECO:0007669"/>
    <property type="project" value="TreeGrafter"/>
</dbReference>
<organism evidence="9 10">
    <name type="scientific">Anaeramoeba ignava</name>
    <name type="common">Anaerobic marine amoeba</name>
    <dbReference type="NCBI Taxonomy" id="1746090"/>
    <lineage>
        <taxon>Eukaryota</taxon>
        <taxon>Metamonada</taxon>
        <taxon>Anaeramoebidae</taxon>
        <taxon>Anaeramoeba</taxon>
    </lineage>
</organism>
<keyword evidence="10" id="KW-1185">Reference proteome</keyword>
<dbReference type="OrthoDB" id="272141at2759"/>
<reference evidence="9" key="1">
    <citation type="submission" date="2022-10" db="EMBL/GenBank/DDBJ databases">
        <title>Novel sulphate-reducing endosymbionts in the free-living metamonad Anaeramoeba.</title>
        <authorList>
            <person name="Jerlstrom-Hultqvist J."/>
            <person name="Cepicka I."/>
            <person name="Gallot-Lavallee L."/>
            <person name="Salas-Leiva D."/>
            <person name="Curtis B.A."/>
            <person name="Zahonova K."/>
            <person name="Pipaliya S."/>
            <person name="Dacks J."/>
            <person name="Roger A.J."/>
        </authorList>
    </citation>
    <scope>NUCLEOTIDE SEQUENCE</scope>
    <source>
        <strain evidence="9">BMAN</strain>
    </source>
</reference>
<dbReference type="Proteomes" id="UP001149090">
    <property type="component" value="Unassembled WGS sequence"/>
</dbReference>
<comment type="caution">
    <text evidence="9">The sequence shown here is derived from an EMBL/GenBank/DDBJ whole genome shotgun (WGS) entry which is preliminary data.</text>
</comment>
<dbReference type="InterPro" id="IPR039192">
    <property type="entry name" value="STKc_GSK3"/>
</dbReference>
<dbReference type="AlphaFoldDB" id="A0A9Q0R8R5"/>
<dbReference type="GO" id="GO:0030154">
    <property type="term" value="P:cell differentiation"/>
    <property type="evidence" value="ECO:0007669"/>
    <property type="project" value="TreeGrafter"/>
</dbReference>
<dbReference type="EMBL" id="JAPDFW010000089">
    <property type="protein sequence ID" value="KAJ5071304.1"/>
    <property type="molecule type" value="Genomic_DNA"/>
</dbReference>
<evidence type="ECO:0000256" key="4">
    <source>
        <dbReference type="ARBA" id="ARBA00022741"/>
    </source>
</evidence>
<dbReference type="SUPFAM" id="SSF56112">
    <property type="entry name" value="Protein kinase-like (PK-like)"/>
    <property type="match status" value="1"/>
</dbReference>
<dbReference type="GO" id="GO:0007165">
    <property type="term" value="P:signal transduction"/>
    <property type="evidence" value="ECO:0007669"/>
    <property type="project" value="TreeGrafter"/>
</dbReference>
<evidence type="ECO:0000256" key="6">
    <source>
        <dbReference type="ARBA" id="ARBA00022840"/>
    </source>
</evidence>
<accession>A0A9Q0R8R5</accession>
<dbReference type="GO" id="GO:0005524">
    <property type="term" value="F:ATP binding"/>
    <property type="evidence" value="ECO:0007669"/>
    <property type="project" value="UniProtKB-KW"/>
</dbReference>
<dbReference type="PANTHER" id="PTHR24057:SF0">
    <property type="entry name" value="PROTEIN KINASE SHAGGY-RELATED"/>
    <property type="match status" value="1"/>
</dbReference>
<evidence type="ECO:0000256" key="7">
    <source>
        <dbReference type="SAM" id="MobiDB-lite"/>
    </source>
</evidence>
<dbReference type="Gene3D" id="1.10.510.10">
    <property type="entry name" value="Transferase(Phosphotransferase) domain 1"/>
    <property type="match status" value="1"/>
</dbReference>
<dbReference type="PROSITE" id="PS50011">
    <property type="entry name" value="PROTEIN_KINASE_DOM"/>
    <property type="match status" value="1"/>
</dbReference>
<evidence type="ECO:0000313" key="9">
    <source>
        <dbReference type="EMBL" id="KAJ5071304.1"/>
    </source>
</evidence>
<gene>
    <name evidence="9" type="ORF">M0811_10366</name>
</gene>
<feature type="compositionally biased region" description="Polar residues" evidence="7">
    <location>
        <begin position="369"/>
        <end position="389"/>
    </location>
</feature>
<proteinExistence type="inferred from homology"/>
<dbReference type="GO" id="GO:0004674">
    <property type="term" value="F:protein serine/threonine kinase activity"/>
    <property type="evidence" value="ECO:0007669"/>
    <property type="project" value="UniProtKB-KW"/>
</dbReference>
<dbReference type="InterPro" id="IPR050591">
    <property type="entry name" value="GSK-3"/>
</dbReference>
<keyword evidence="3" id="KW-0808">Transferase</keyword>
<evidence type="ECO:0000256" key="1">
    <source>
        <dbReference type="ARBA" id="ARBA00005527"/>
    </source>
</evidence>
<dbReference type="CDD" id="cd14137">
    <property type="entry name" value="STKc_GSK3"/>
    <property type="match status" value="1"/>
</dbReference>
<dbReference type="Gene3D" id="3.30.200.20">
    <property type="entry name" value="Phosphorylase Kinase, domain 1"/>
    <property type="match status" value="1"/>
</dbReference>
<dbReference type="PANTHER" id="PTHR24057">
    <property type="entry name" value="GLYCOGEN SYNTHASE KINASE-3 ALPHA"/>
    <property type="match status" value="1"/>
</dbReference>
<feature type="region of interest" description="Disordered" evidence="7">
    <location>
        <begin position="352"/>
        <end position="389"/>
    </location>
</feature>